<protein>
    <recommendedName>
        <fullName evidence="3">DUF3060 domain-containing protein</fullName>
    </recommendedName>
</protein>
<sequence>MRTLAWVLTFEPRRRIAAVLVSAALGAALLTGCSDDLSCGVDQCTVTIQRETDASVSVLGVEAAFISADDNTVTLSVGGEQVTLTKGQQAVDVAGLQVSLSNVTQSAIQVQVAR</sequence>
<evidence type="ECO:0000313" key="2">
    <source>
        <dbReference type="Proteomes" id="UP000624709"/>
    </source>
</evidence>
<evidence type="ECO:0008006" key="3">
    <source>
        <dbReference type="Google" id="ProtNLM"/>
    </source>
</evidence>
<dbReference type="EMBL" id="BOMS01000053">
    <property type="protein sequence ID" value="GIE67874.1"/>
    <property type="molecule type" value="Genomic_DNA"/>
</dbReference>
<dbReference type="PROSITE" id="PS51257">
    <property type="entry name" value="PROKAR_LIPOPROTEIN"/>
    <property type="match status" value="1"/>
</dbReference>
<reference evidence="1 2" key="1">
    <citation type="submission" date="2021-01" db="EMBL/GenBank/DDBJ databases">
        <title>Whole genome shotgun sequence of Actinoplanes palleronii NBRC 14916.</title>
        <authorList>
            <person name="Komaki H."/>
            <person name="Tamura T."/>
        </authorList>
    </citation>
    <scope>NUCLEOTIDE SEQUENCE [LARGE SCALE GENOMIC DNA]</scope>
    <source>
        <strain evidence="1 2">NBRC 14916</strain>
    </source>
</reference>
<evidence type="ECO:0000313" key="1">
    <source>
        <dbReference type="EMBL" id="GIE67874.1"/>
    </source>
</evidence>
<gene>
    <name evidence="1" type="ORF">Apa02nite_039820</name>
</gene>
<proteinExistence type="predicted"/>
<organism evidence="1 2">
    <name type="scientific">Actinoplanes palleronii</name>
    <dbReference type="NCBI Taxonomy" id="113570"/>
    <lineage>
        <taxon>Bacteria</taxon>
        <taxon>Bacillati</taxon>
        <taxon>Actinomycetota</taxon>
        <taxon>Actinomycetes</taxon>
        <taxon>Micromonosporales</taxon>
        <taxon>Micromonosporaceae</taxon>
        <taxon>Actinoplanes</taxon>
    </lineage>
</organism>
<dbReference type="Proteomes" id="UP000624709">
    <property type="component" value="Unassembled WGS sequence"/>
</dbReference>
<keyword evidence="2" id="KW-1185">Reference proteome</keyword>
<accession>A0ABQ4BB62</accession>
<name>A0ABQ4BB62_9ACTN</name>
<comment type="caution">
    <text evidence="1">The sequence shown here is derived from an EMBL/GenBank/DDBJ whole genome shotgun (WGS) entry which is preliminary data.</text>
</comment>